<sequence>MDQKSLENVAGFLTGATIPIGVLKGEGILNKSNIKLFPSDSPSSGGHWNALSEMVEKARIR</sequence>
<accession>A0ABT5LHJ7</accession>
<dbReference type="EMBL" id="JAQRFI010000039">
    <property type="protein sequence ID" value="MDC9590587.1"/>
    <property type="molecule type" value="Genomic_DNA"/>
</dbReference>
<evidence type="ECO:0000313" key="2">
    <source>
        <dbReference type="Proteomes" id="UP001217178"/>
    </source>
</evidence>
<reference evidence="1 2" key="1">
    <citation type="submission" date="2023-02" db="EMBL/GenBank/DDBJ databases">
        <title>Entomopathogenic bacteria.</title>
        <authorList>
            <person name="Machado R.A."/>
        </authorList>
    </citation>
    <scope>NUCLEOTIDE SEQUENCE [LARGE SCALE GENOMIC DNA]</scope>
    <source>
        <strain evidence="1 2">XENO-10</strain>
    </source>
</reference>
<organism evidence="1 2">
    <name type="scientific">Xenorhabdus yunnanensis</name>
    <dbReference type="NCBI Taxonomy" id="3025878"/>
    <lineage>
        <taxon>Bacteria</taxon>
        <taxon>Pseudomonadati</taxon>
        <taxon>Pseudomonadota</taxon>
        <taxon>Gammaproteobacteria</taxon>
        <taxon>Enterobacterales</taxon>
        <taxon>Morganellaceae</taxon>
        <taxon>Xenorhabdus</taxon>
    </lineage>
</organism>
<dbReference type="RefSeq" id="WP_273555867.1">
    <property type="nucleotide sequence ID" value="NZ_JAQRFI010000039.1"/>
</dbReference>
<dbReference type="Proteomes" id="UP001217178">
    <property type="component" value="Unassembled WGS sequence"/>
</dbReference>
<keyword evidence="2" id="KW-1185">Reference proteome</keyword>
<comment type="caution">
    <text evidence="1">The sequence shown here is derived from an EMBL/GenBank/DDBJ whole genome shotgun (WGS) entry which is preliminary data.</text>
</comment>
<evidence type="ECO:0000313" key="1">
    <source>
        <dbReference type="EMBL" id="MDC9590587.1"/>
    </source>
</evidence>
<gene>
    <name evidence="1" type="ORF">PSI23_15150</name>
</gene>
<proteinExistence type="predicted"/>
<name>A0ABT5LHJ7_9GAMM</name>
<protein>
    <submittedName>
        <fullName evidence="1">Uncharacterized protein</fullName>
    </submittedName>
</protein>